<dbReference type="Proteomes" id="UP001062846">
    <property type="component" value="Chromosome 8"/>
</dbReference>
<gene>
    <name evidence="1" type="ORF">RHMOL_Rhmol08G0125200</name>
</gene>
<evidence type="ECO:0000313" key="2">
    <source>
        <dbReference type="Proteomes" id="UP001062846"/>
    </source>
</evidence>
<keyword evidence="2" id="KW-1185">Reference proteome</keyword>
<organism evidence="1 2">
    <name type="scientific">Rhododendron molle</name>
    <name type="common">Chinese azalea</name>
    <name type="synonym">Azalea mollis</name>
    <dbReference type="NCBI Taxonomy" id="49168"/>
    <lineage>
        <taxon>Eukaryota</taxon>
        <taxon>Viridiplantae</taxon>
        <taxon>Streptophyta</taxon>
        <taxon>Embryophyta</taxon>
        <taxon>Tracheophyta</taxon>
        <taxon>Spermatophyta</taxon>
        <taxon>Magnoliopsida</taxon>
        <taxon>eudicotyledons</taxon>
        <taxon>Gunneridae</taxon>
        <taxon>Pentapetalae</taxon>
        <taxon>asterids</taxon>
        <taxon>Ericales</taxon>
        <taxon>Ericaceae</taxon>
        <taxon>Ericoideae</taxon>
        <taxon>Rhodoreae</taxon>
        <taxon>Rhododendron</taxon>
    </lineage>
</organism>
<accession>A0ACC0MPP2</accession>
<evidence type="ECO:0000313" key="1">
    <source>
        <dbReference type="EMBL" id="KAI8542263.1"/>
    </source>
</evidence>
<dbReference type="EMBL" id="CM046395">
    <property type="protein sequence ID" value="KAI8542263.1"/>
    <property type="molecule type" value="Genomic_DNA"/>
</dbReference>
<protein>
    <submittedName>
        <fullName evidence="1">Uncharacterized protein</fullName>
    </submittedName>
</protein>
<sequence length="650" mass="70505">MDQSGVPGGDQSPRVEVTPPPTALEGDTTVGGASETTVVSAQAALAEETTASAAVVDDSDGGDGGRRVLAGYGQETETLGAMESRGDDEASGRLEVTTSLEERTTEGHGGSGSDRVEVETETSPAREPRADLGKAPIVEEEPVEERGTSAMFTEEEQAEEIGGEAVPRQSVVDEATEALKGRKAYDEATYVPSSYSDLLLLWCGGRAYVLGEAPRGGGEGTCREVVGHTTNSFHFSFGELTVTPLDFAAITGLRVGGDLIPFDTTTGRRNRVHLSLLPALRDIGEIAHFDWGGAALGTCYAFMGSLSRRAGVSLGGYWRVWELWTYEMLGMYPFETTCPDDTILPRALCWSKEYKGVKKGRGNLNAFRLFLDELRPDQVYLRIWDRFEISYVAQSREVARGMVLFESPYGWQWYLGDRVSRQSLRLDTFRVPGPFHTLVQRAGQYTRREIERFTRPDLELEAFFQAGVGYAADNAEYQAQYLMQSLGIRAAWGAARGGRGGVGGRRGMRGGGGDRVRFLHVLINLLLQAPPEYLKEMAEAMMGLEQLARGGASRGLWQKSARMAVPQVSSAGSREEPPSKRAQHSAGTEDEPIAVSDDETDEPTDVGLEVTSGSTVPRATGTQEVTSSQAAEEVSEEDEEAGEDRDDDES</sequence>
<reference evidence="1" key="1">
    <citation type="submission" date="2022-02" db="EMBL/GenBank/DDBJ databases">
        <title>Plant Genome Project.</title>
        <authorList>
            <person name="Zhang R.-G."/>
        </authorList>
    </citation>
    <scope>NUCLEOTIDE SEQUENCE</scope>
    <source>
        <strain evidence="1">AT1</strain>
    </source>
</reference>
<name>A0ACC0MPP2_RHOML</name>
<comment type="caution">
    <text evidence="1">The sequence shown here is derived from an EMBL/GenBank/DDBJ whole genome shotgun (WGS) entry which is preliminary data.</text>
</comment>
<proteinExistence type="predicted"/>